<dbReference type="UniPathway" id="UPA00282"/>
<comment type="catalytic activity">
    <reaction evidence="15 16">
        <text>an acyl-CoA + a 1,2-diacyl-sn-glycerol = a triacyl-sn-glycerol + CoA</text>
        <dbReference type="Rhea" id="RHEA:10868"/>
        <dbReference type="ChEBI" id="CHEBI:17815"/>
        <dbReference type="ChEBI" id="CHEBI:57287"/>
        <dbReference type="ChEBI" id="CHEBI:58342"/>
        <dbReference type="ChEBI" id="CHEBI:64615"/>
        <dbReference type="EC" id="2.3.1.20"/>
    </reaction>
</comment>
<evidence type="ECO:0000256" key="3">
    <source>
        <dbReference type="ARBA" id="ARBA00005189"/>
    </source>
</evidence>
<comment type="subcellular location">
    <subcellularLocation>
        <location evidence="1 16">Endoplasmic reticulum membrane</location>
        <topology evidence="1 16">Multi-pass membrane protein</topology>
    </subcellularLocation>
</comment>
<dbReference type="PANTHER" id="PTHR12317:SF0">
    <property type="entry name" value="ACYLTRANSFERASE"/>
    <property type="match status" value="1"/>
</dbReference>
<evidence type="ECO:0000256" key="1">
    <source>
        <dbReference type="ARBA" id="ARBA00004477"/>
    </source>
</evidence>
<keyword evidence="7 17" id="KW-0808">Transferase</keyword>
<dbReference type="Proteomes" id="UP000193498">
    <property type="component" value="Unassembled WGS sequence"/>
</dbReference>
<dbReference type="FunCoup" id="A0A1Y1XRQ1">
    <property type="interactions" value="136"/>
</dbReference>
<evidence type="ECO:0000256" key="6">
    <source>
        <dbReference type="ARBA" id="ARBA00022516"/>
    </source>
</evidence>
<keyword evidence="8 16" id="KW-0812">Transmembrane</keyword>
<keyword evidence="12 16" id="KW-0443">Lipid metabolism</keyword>
<evidence type="ECO:0000256" key="13">
    <source>
        <dbReference type="ARBA" id="ARBA00023136"/>
    </source>
</evidence>
<dbReference type="AlphaFoldDB" id="A0A1Y1XRQ1"/>
<gene>
    <name evidence="17" type="ORF">K493DRAFT_236852</name>
</gene>
<dbReference type="GO" id="GO:0005789">
    <property type="term" value="C:endoplasmic reticulum membrane"/>
    <property type="evidence" value="ECO:0007669"/>
    <property type="project" value="UniProtKB-SubCell"/>
</dbReference>
<comment type="caution">
    <text evidence="16">Lacks conserved residue(s) required for the propagation of feature annotation.</text>
</comment>
<dbReference type="STRING" id="1314790.A0A1Y1XRQ1"/>
<dbReference type="GO" id="GO:0019432">
    <property type="term" value="P:triglyceride biosynthetic process"/>
    <property type="evidence" value="ECO:0007669"/>
    <property type="project" value="UniProtKB-UniRule"/>
</dbReference>
<dbReference type="EC" id="2.3.1.20" evidence="5 16"/>
<dbReference type="OrthoDB" id="264532at2759"/>
<evidence type="ECO:0000256" key="12">
    <source>
        <dbReference type="ARBA" id="ARBA00023098"/>
    </source>
</evidence>
<evidence type="ECO:0000256" key="16">
    <source>
        <dbReference type="RuleBase" id="RU367023"/>
    </source>
</evidence>
<evidence type="ECO:0000256" key="15">
    <source>
        <dbReference type="ARBA" id="ARBA00048109"/>
    </source>
</evidence>
<evidence type="ECO:0000256" key="8">
    <source>
        <dbReference type="ARBA" id="ARBA00022692"/>
    </source>
</evidence>
<evidence type="ECO:0000313" key="18">
    <source>
        <dbReference type="Proteomes" id="UP000193498"/>
    </source>
</evidence>
<evidence type="ECO:0000256" key="2">
    <source>
        <dbReference type="ARBA" id="ARBA00004771"/>
    </source>
</evidence>
<evidence type="ECO:0000256" key="9">
    <source>
        <dbReference type="ARBA" id="ARBA00022798"/>
    </source>
</evidence>
<evidence type="ECO:0000256" key="10">
    <source>
        <dbReference type="ARBA" id="ARBA00022824"/>
    </source>
</evidence>
<dbReference type="InParanoid" id="A0A1Y1XRQ1"/>
<accession>A0A1Y1XRQ1</accession>
<reference evidence="17 18" key="1">
    <citation type="submission" date="2016-07" db="EMBL/GenBank/DDBJ databases">
        <title>Pervasive Adenine N6-methylation of Active Genes in Fungi.</title>
        <authorList>
            <consortium name="DOE Joint Genome Institute"/>
            <person name="Mondo S.J."/>
            <person name="Dannebaum R.O."/>
            <person name="Kuo R.C."/>
            <person name="Labutti K."/>
            <person name="Haridas S."/>
            <person name="Kuo A."/>
            <person name="Salamov A."/>
            <person name="Ahrendt S.R."/>
            <person name="Lipzen A."/>
            <person name="Sullivan W."/>
            <person name="Andreopoulos W.B."/>
            <person name="Clum A."/>
            <person name="Lindquist E."/>
            <person name="Daum C."/>
            <person name="Ramamoorthy G.K."/>
            <person name="Gryganskyi A."/>
            <person name="Culley D."/>
            <person name="Magnuson J.K."/>
            <person name="James T.Y."/>
            <person name="O'Malley M.A."/>
            <person name="Stajich J.E."/>
            <person name="Spatafora J.W."/>
            <person name="Visel A."/>
            <person name="Grigoriev I.V."/>
        </authorList>
    </citation>
    <scope>NUCLEOTIDE SEQUENCE [LARGE SCALE GENOMIC DNA]</scope>
    <source>
        <strain evidence="17 18">CBS 931.73</strain>
    </source>
</reference>
<keyword evidence="13 16" id="KW-0472">Membrane</keyword>
<comment type="function">
    <text evidence="16">Catalyzes the terminal and only committed step in triacylglycerol synthesis by using diacylglycerol and fatty acyl CoA as substrates.</text>
</comment>
<keyword evidence="6 16" id="KW-0444">Lipid biosynthesis</keyword>
<evidence type="ECO:0000256" key="7">
    <source>
        <dbReference type="ARBA" id="ARBA00022679"/>
    </source>
</evidence>
<protein>
    <recommendedName>
        <fullName evidence="5 16">Diacylglycerol O-acyltransferase</fullName>
        <ecNumber evidence="5 16">2.3.1.20</ecNumber>
    </recommendedName>
</protein>
<evidence type="ECO:0000256" key="14">
    <source>
        <dbReference type="ARBA" id="ARBA00023315"/>
    </source>
</evidence>
<dbReference type="EMBL" id="MCFE01000535">
    <property type="protein sequence ID" value="ORX88345.1"/>
    <property type="molecule type" value="Genomic_DNA"/>
</dbReference>
<organism evidence="17 18">
    <name type="scientific">Basidiobolus meristosporus CBS 931.73</name>
    <dbReference type="NCBI Taxonomy" id="1314790"/>
    <lineage>
        <taxon>Eukaryota</taxon>
        <taxon>Fungi</taxon>
        <taxon>Fungi incertae sedis</taxon>
        <taxon>Zoopagomycota</taxon>
        <taxon>Entomophthoromycotina</taxon>
        <taxon>Basidiobolomycetes</taxon>
        <taxon>Basidiobolales</taxon>
        <taxon>Basidiobolaceae</taxon>
        <taxon>Basidiobolus</taxon>
    </lineage>
</organism>
<name>A0A1Y1XRQ1_9FUNG</name>
<dbReference type="InterPro" id="IPR007130">
    <property type="entry name" value="DAGAT"/>
</dbReference>
<evidence type="ECO:0000256" key="11">
    <source>
        <dbReference type="ARBA" id="ARBA00022989"/>
    </source>
</evidence>
<keyword evidence="14 16" id="KW-0012">Acyltransferase</keyword>
<keyword evidence="11 16" id="KW-1133">Transmembrane helix</keyword>
<comment type="pathway">
    <text evidence="3">Lipid metabolism.</text>
</comment>
<comment type="similarity">
    <text evidence="4 16">Belongs to the diacylglycerol acyltransferase family.</text>
</comment>
<keyword evidence="10 16" id="KW-0256">Endoplasmic reticulum</keyword>
<dbReference type="GO" id="GO:0004144">
    <property type="term" value="F:diacylglycerol O-acyltransferase activity"/>
    <property type="evidence" value="ECO:0007669"/>
    <property type="project" value="UniProtKB-UniRule"/>
</dbReference>
<keyword evidence="9" id="KW-0319">Glycerol metabolism</keyword>
<dbReference type="GO" id="GO:0006071">
    <property type="term" value="P:glycerol metabolic process"/>
    <property type="evidence" value="ECO:0007669"/>
    <property type="project" value="UniProtKB-UniRule"/>
</dbReference>
<dbReference type="PANTHER" id="PTHR12317">
    <property type="entry name" value="DIACYLGLYCEROL O-ACYLTRANSFERASE"/>
    <property type="match status" value="1"/>
</dbReference>
<sequence>MVEIAPLQVPLKRRRQTFSVFLWASFLPICLSLLSICVIVPLFWPLLIFYLIWAYFDTAPRTGARRSDWIRNLRCWRWFVNFFPIRVVKEADLDPKHNYLFGYHPHGIIAVGAWGAFGTEGAQISKIFPGLNIRLLTLDTNFNVPFYRDLLMAFGLASVAKESCNNILQKGPGNSCMIVVGGASESLTSFPGTYDLILKKRYGFVKVAMRNGARLVPVLSFGETDVYDQVEAKTGTWLKKIQRKIQEIFGFTTPIAIGRGIFVYDFGILPRRRPIHVVVGKPIEVKRIDNPTNEEAEVYHQQYMNSLKEIFEKYKDQYASDRKSELRFVE</sequence>
<evidence type="ECO:0000313" key="17">
    <source>
        <dbReference type="EMBL" id="ORX88345.1"/>
    </source>
</evidence>
<evidence type="ECO:0000256" key="4">
    <source>
        <dbReference type="ARBA" id="ARBA00005420"/>
    </source>
</evidence>
<dbReference type="CDD" id="cd07987">
    <property type="entry name" value="LPLAT_MGAT-like"/>
    <property type="match status" value="1"/>
</dbReference>
<keyword evidence="18" id="KW-1185">Reference proteome</keyword>
<proteinExistence type="inferred from homology"/>
<comment type="pathway">
    <text evidence="2 16">Glycerolipid metabolism; triacylglycerol biosynthesis.</text>
</comment>
<comment type="caution">
    <text evidence="17">The sequence shown here is derived from an EMBL/GenBank/DDBJ whole genome shotgun (WGS) entry which is preliminary data.</text>
</comment>
<evidence type="ECO:0000256" key="5">
    <source>
        <dbReference type="ARBA" id="ARBA00013244"/>
    </source>
</evidence>
<dbReference type="Pfam" id="PF03982">
    <property type="entry name" value="DAGAT"/>
    <property type="match status" value="1"/>
</dbReference>
<feature type="transmembrane region" description="Helical" evidence="16">
    <location>
        <begin position="20"/>
        <end position="53"/>
    </location>
</feature>